<accession>A0ABW4H2X1</accession>
<reference evidence="2" key="1">
    <citation type="journal article" date="2019" name="Int. J. Syst. Evol. Microbiol.">
        <title>The Global Catalogue of Microorganisms (GCM) 10K type strain sequencing project: providing services to taxonomists for standard genome sequencing and annotation.</title>
        <authorList>
            <consortium name="The Broad Institute Genomics Platform"/>
            <consortium name="The Broad Institute Genome Sequencing Center for Infectious Disease"/>
            <person name="Wu L."/>
            <person name="Ma J."/>
        </authorList>
    </citation>
    <scope>NUCLEOTIDE SEQUENCE [LARGE SCALE GENOMIC DNA]</scope>
    <source>
        <strain evidence="2">CCM 8906</strain>
    </source>
</reference>
<dbReference type="EMBL" id="JBHTOM010000004">
    <property type="protein sequence ID" value="MFD1548883.1"/>
    <property type="molecule type" value="Genomic_DNA"/>
</dbReference>
<dbReference type="Proteomes" id="UP001597195">
    <property type="component" value="Unassembled WGS sequence"/>
</dbReference>
<evidence type="ECO:0008006" key="3">
    <source>
        <dbReference type="Google" id="ProtNLM"/>
    </source>
</evidence>
<evidence type="ECO:0000313" key="2">
    <source>
        <dbReference type="Proteomes" id="UP001597195"/>
    </source>
</evidence>
<organism evidence="1 2">
    <name type="scientific">Levilactobacillus fuyuanensis</name>
    <dbReference type="NCBI Taxonomy" id="2486022"/>
    <lineage>
        <taxon>Bacteria</taxon>
        <taxon>Bacillati</taxon>
        <taxon>Bacillota</taxon>
        <taxon>Bacilli</taxon>
        <taxon>Lactobacillales</taxon>
        <taxon>Lactobacillaceae</taxon>
        <taxon>Levilactobacillus</taxon>
    </lineage>
</organism>
<evidence type="ECO:0000313" key="1">
    <source>
        <dbReference type="EMBL" id="MFD1548883.1"/>
    </source>
</evidence>
<proteinExistence type="predicted"/>
<gene>
    <name evidence="1" type="ORF">ACFQ5T_04185</name>
</gene>
<keyword evidence="2" id="KW-1185">Reference proteome</keyword>
<dbReference type="RefSeq" id="WP_125700501.1">
    <property type="nucleotide sequence ID" value="NZ_JBHTOM010000004.1"/>
</dbReference>
<protein>
    <recommendedName>
        <fullName evidence="3">Surface layer protein A domain-containing protein</fullName>
    </recommendedName>
</protein>
<comment type="caution">
    <text evidence="1">The sequence shown here is derived from an EMBL/GenBank/DDBJ whole genome shotgun (WGS) entry which is preliminary data.</text>
</comment>
<sequence length="281" mass="31258">MKFNWISKATTILLSSILVGGIVTTTVPMFTPEAQAYNNEDAPISYQVFKNDENSVKQIVKKASPKVKQQLNAAFFKRMAQKPVNAYGSSISAYFSQVMHVLTTHAVSELGRKGQVTPAFKQDYRAMLAVYDQFKGRLDTDYQNSVNDEIDEADQQISKNKVDPDSISDVGDYFIQYFETNIRPTKITGVPSVKSKITKLTAKKTSSKKYVKVTGTVKLGKKANYARIKTYKGTSYAKLKGSRSFNKKLYAPKAKKVSATVGYYSHGHFSGVTPAKTVHVK</sequence>
<name>A0ABW4H2X1_9LACO</name>